<dbReference type="AlphaFoldDB" id="A0A139IV93"/>
<gene>
    <name evidence="3" type="ORF">AC579_2241</name>
</gene>
<feature type="compositionally biased region" description="Polar residues" evidence="1">
    <location>
        <begin position="68"/>
        <end position="79"/>
    </location>
</feature>
<dbReference type="Proteomes" id="UP000073492">
    <property type="component" value="Unassembled WGS sequence"/>
</dbReference>
<sequence length="322" mass="35498">MTNTDDNTRRRLVHDRETLLRRTNEAALAALEACKNSPYKSIASTPISTNFATPASKFREPYEHNGDARTSATPVTASQETHERNTSAINQDPTGPYKVYTFVVVHDESGKRGTEKFLNGTYITLEQATTVAEEVAHVSLNYHTNDGPCTVDSTTTDAGLRSYGIRRGQEYIEEVAVILQRPTPVAKGRNANESLTTNTNGLRTALRCLPRTVLFLLQLLFDLHITLKSGHEYLQRMRPRSSLVATADGFLWVIMTVVSLALMCSRVLGRVMTFSSSGARSELQNAYLGAVTLSSIGMLTWFMGWVGGVMGLLFALLLCARD</sequence>
<organism evidence="3 4">
    <name type="scientific">Pseudocercospora musae</name>
    <dbReference type="NCBI Taxonomy" id="113226"/>
    <lineage>
        <taxon>Eukaryota</taxon>
        <taxon>Fungi</taxon>
        <taxon>Dikarya</taxon>
        <taxon>Ascomycota</taxon>
        <taxon>Pezizomycotina</taxon>
        <taxon>Dothideomycetes</taxon>
        <taxon>Dothideomycetidae</taxon>
        <taxon>Mycosphaerellales</taxon>
        <taxon>Mycosphaerellaceae</taxon>
        <taxon>Pseudocercospora</taxon>
    </lineage>
</organism>
<accession>A0A139IV93</accession>
<evidence type="ECO:0000313" key="3">
    <source>
        <dbReference type="EMBL" id="KXT18474.1"/>
    </source>
</evidence>
<keyword evidence="2" id="KW-0812">Transmembrane</keyword>
<feature type="transmembrane region" description="Helical" evidence="2">
    <location>
        <begin position="243"/>
        <end position="268"/>
    </location>
</feature>
<evidence type="ECO:0000256" key="1">
    <source>
        <dbReference type="SAM" id="MobiDB-lite"/>
    </source>
</evidence>
<evidence type="ECO:0000256" key="2">
    <source>
        <dbReference type="SAM" id="Phobius"/>
    </source>
</evidence>
<dbReference type="OrthoDB" id="10435392at2759"/>
<name>A0A139IV93_9PEZI</name>
<keyword evidence="4" id="KW-1185">Reference proteome</keyword>
<keyword evidence="2" id="KW-1133">Transmembrane helix</keyword>
<feature type="region of interest" description="Disordered" evidence="1">
    <location>
        <begin position="61"/>
        <end position="92"/>
    </location>
</feature>
<keyword evidence="2" id="KW-0472">Membrane</keyword>
<dbReference type="EMBL" id="LFZO01000006">
    <property type="protein sequence ID" value="KXT18474.1"/>
    <property type="molecule type" value="Genomic_DNA"/>
</dbReference>
<proteinExistence type="predicted"/>
<protein>
    <submittedName>
        <fullName evidence="3">Uncharacterized protein</fullName>
    </submittedName>
</protein>
<feature type="transmembrane region" description="Helical" evidence="2">
    <location>
        <begin position="288"/>
        <end position="319"/>
    </location>
</feature>
<reference evidence="3 4" key="1">
    <citation type="submission" date="2015-07" db="EMBL/GenBank/DDBJ databases">
        <title>Comparative genomics of the Sigatoka disease complex on banana suggests a link between parallel evolutionary changes in Pseudocercospora fijiensis and Pseudocercospora eumusae and increased virulence on the banana host.</title>
        <authorList>
            <person name="Chang T.-C."/>
            <person name="Salvucci A."/>
            <person name="Crous P.W."/>
            <person name="Stergiopoulos I."/>
        </authorList>
    </citation>
    <scope>NUCLEOTIDE SEQUENCE [LARGE SCALE GENOMIC DNA]</scope>
    <source>
        <strain evidence="3 4">CBS 116634</strain>
    </source>
</reference>
<evidence type="ECO:0000313" key="4">
    <source>
        <dbReference type="Proteomes" id="UP000073492"/>
    </source>
</evidence>
<comment type="caution">
    <text evidence="3">The sequence shown here is derived from an EMBL/GenBank/DDBJ whole genome shotgun (WGS) entry which is preliminary data.</text>
</comment>